<dbReference type="PANTHER" id="PTHR41523:SF8">
    <property type="entry name" value="ETHYLENE RESPONSE SENSOR PROTEIN"/>
    <property type="match status" value="1"/>
</dbReference>
<dbReference type="KEGG" id="taci:TDSAC_0899"/>
<keyword evidence="5" id="KW-0547">Nucleotide-binding</keyword>
<dbReference type="GO" id="GO:0004673">
    <property type="term" value="F:protein histidine kinase activity"/>
    <property type="evidence" value="ECO:0007669"/>
    <property type="project" value="UniProtKB-EC"/>
</dbReference>
<keyword evidence="3" id="KW-0597">Phosphoprotein</keyword>
<evidence type="ECO:0000256" key="6">
    <source>
        <dbReference type="ARBA" id="ARBA00022777"/>
    </source>
</evidence>
<dbReference type="RefSeq" id="WP_108309071.1">
    <property type="nucleotide sequence ID" value="NZ_CP020921.1"/>
</dbReference>
<evidence type="ECO:0000256" key="7">
    <source>
        <dbReference type="ARBA" id="ARBA00022840"/>
    </source>
</evidence>
<dbReference type="Proteomes" id="UP000244792">
    <property type="component" value="Chromosome"/>
</dbReference>
<protein>
    <recommendedName>
        <fullName evidence="2">histidine kinase</fullName>
        <ecNumber evidence="2">2.7.13.3</ecNumber>
    </recommendedName>
</protein>
<evidence type="ECO:0000259" key="8">
    <source>
        <dbReference type="Pfam" id="PF07568"/>
    </source>
</evidence>
<proteinExistence type="predicted"/>
<accession>A0A2R4W0K9</accession>
<dbReference type="EMBL" id="CP020921">
    <property type="protein sequence ID" value="AWB10256.1"/>
    <property type="molecule type" value="Genomic_DNA"/>
</dbReference>
<evidence type="ECO:0000256" key="3">
    <source>
        <dbReference type="ARBA" id="ARBA00022553"/>
    </source>
</evidence>
<dbReference type="OrthoDB" id="9767435at2"/>
<sequence>MISNEKWRFKFISNVFNVEVFLINFINENSFYIEAIINNKETTTVSKKFLDFVKKNRYKDYKLPFLYKEKGYTYLEEYYYLDYSTYIMFKFNTKNIPNFREFNEFKDTLILQSLNSNPCKKLFASDFSSEDGIVVLDENANELYASSNAKLICTKATNVIDFYNKGIWREFLSKSKFICPKFFIKTLRNENYMANLEFHPIFKENKLKYFIIVVKDLSKKLLLEVEKQKQLNTMKEINHMIKNNLQIIKSIMNIKSRRLSDKELIDDISIKLECLARVHEQLIKLSEELSLKTLLESLFKVLINSGREKLYVYGDLIGEYQKMLLLILALIELMQNSLKYAFLTEEKSKIFISIVKSFEKIRITYQDFGEFKSEEFISKGYGSDLIRALLINGLNASFVRVPVKKGTLFEIILENF</sequence>
<dbReference type="Pfam" id="PF07568">
    <property type="entry name" value="HisKA_2"/>
    <property type="match status" value="1"/>
</dbReference>
<feature type="domain" description="Signal transduction histidine kinase subgroup 2 dimerisation and phosphoacceptor" evidence="8">
    <location>
        <begin position="236"/>
        <end position="304"/>
    </location>
</feature>
<keyword evidence="4" id="KW-0808">Transferase</keyword>
<dbReference type="InterPro" id="IPR011495">
    <property type="entry name" value="Sig_transdc_His_kin_sub2_dim/P"/>
</dbReference>
<evidence type="ECO:0000256" key="4">
    <source>
        <dbReference type="ARBA" id="ARBA00022679"/>
    </source>
</evidence>
<organism evidence="9 10">
    <name type="scientific">Thermodesulfobium acidiphilum</name>
    <dbReference type="NCBI Taxonomy" id="1794699"/>
    <lineage>
        <taxon>Bacteria</taxon>
        <taxon>Pseudomonadati</taxon>
        <taxon>Thermodesulfobiota</taxon>
        <taxon>Thermodesulfobiia</taxon>
        <taxon>Thermodesulfobiales</taxon>
        <taxon>Thermodesulfobiaceae</taxon>
        <taxon>Thermodesulfobium</taxon>
    </lineage>
</organism>
<reference evidence="9 10" key="1">
    <citation type="submission" date="2017-04" db="EMBL/GenBank/DDBJ databases">
        <title>Genomic insights into metabolism of Thermodesulfobium acidiphilum.</title>
        <authorList>
            <person name="Toshchakov S.V."/>
            <person name="Frolov E.N."/>
            <person name="Kublanov I.V."/>
            <person name="Samarov N.I."/>
            <person name="Novikov A."/>
            <person name="Lebedinsky A.V."/>
            <person name="Bonch-Osmolovskaya E.A."/>
            <person name="Chernyh N.A."/>
        </authorList>
    </citation>
    <scope>NUCLEOTIDE SEQUENCE [LARGE SCALE GENOMIC DNA]</scope>
    <source>
        <strain evidence="9 10">3127-1</strain>
    </source>
</reference>
<keyword evidence="10" id="KW-1185">Reference proteome</keyword>
<evidence type="ECO:0000313" key="10">
    <source>
        <dbReference type="Proteomes" id="UP000244792"/>
    </source>
</evidence>
<dbReference type="EC" id="2.7.13.3" evidence="2"/>
<comment type="catalytic activity">
    <reaction evidence="1">
        <text>ATP + protein L-histidine = ADP + protein N-phospho-L-histidine.</text>
        <dbReference type="EC" id="2.7.13.3"/>
    </reaction>
</comment>
<dbReference type="PANTHER" id="PTHR41523">
    <property type="entry name" value="TWO-COMPONENT SYSTEM SENSOR PROTEIN"/>
    <property type="match status" value="1"/>
</dbReference>
<dbReference type="GO" id="GO:0005524">
    <property type="term" value="F:ATP binding"/>
    <property type="evidence" value="ECO:0007669"/>
    <property type="project" value="UniProtKB-KW"/>
</dbReference>
<evidence type="ECO:0000256" key="5">
    <source>
        <dbReference type="ARBA" id="ARBA00022741"/>
    </source>
</evidence>
<keyword evidence="7" id="KW-0067">ATP-binding</keyword>
<evidence type="ECO:0000256" key="2">
    <source>
        <dbReference type="ARBA" id="ARBA00012438"/>
    </source>
</evidence>
<dbReference type="AlphaFoldDB" id="A0A2R4W0K9"/>
<keyword evidence="6 9" id="KW-0418">Kinase</keyword>
<evidence type="ECO:0000313" key="9">
    <source>
        <dbReference type="EMBL" id="AWB10256.1"/>
    </source>
</evidence>
<evidence type="ECO:0000256" key="1">
    <source>
        <dbReference type="ARBA" id="ARBA00000085"/>
    </source>
</evidence>
<name>A0A2R4W0K9_THEAF</name>
<dbReference type="Gene3D" id="3.30.450.20">
    <property type="entry name" value="PAS domain"/>
    <property type="match status" value="1"/>
</dbReference>
<gene>
    <name evidence="9" type="ORF">TDSAC_0899</name>
</gene>